<feature type="compositionally biased region" description="Polar residues" evidence="5">
    <location>
        <begin position="47"/>
        <end position="59"/>
    </location>
</feature>
<evidence type="ECO:0000313" key="7">
    <source>
        <dbReference type="Proteomes" id="UP000298030"/>
    </source>
</evidence>
<keyword evidence="2" id="KW-0479">Metal-binding</keyword>
<dbReference type="AlphaFoldDB" id="A0A4Y7RN79"/>
<dbReference type="Gene3D" id="6.20.50.20">
    <property type="match status" value="1"/>
</dbReference>
<organism evidence="6 7">
    <name type="scientific">Coprinellus micaceus</name>
    <name type="common">Glistening ink-cap mushroom</name>
    <name type="synonym">Coprinus micaceus</name>
    <dbReference type="NCBI Taxonomy" id="71717"/>
    <lineage>
        <taxon>Eukaryota</taxon>
        <taxon>Fungi</taxon>
        <taxon>Dikarya</taxon>
        <taxon>Basidiomycota</taxon>
        <taxon>Agaricomycotina</taxon>
        <taxon>Agaricomycetes</taxon>
        <taxon>Agaricomycetidae</taxon>
        <taxon>Agaricales</taxon>
        <taxon>Agaricineae</taxon>
        <taxon>Psathyrellaceae</taxon>
        <taxon>Coprinellus</taxon>
    </lineage>
</organism>
<dbReference type="GO" id="GO:0046872">
    <property type="term" value="F:metal ion binding"/>
    <property type="evidence" value="ECO:0007669"/>
    <property type="project" value="UniProtKB-KW"/>
</dbReference>
<keyword evidence="1" id="KW-0819">tRNA processing</keyword>
<evidence type="ECO:0000256" key="1">
    <source>
        <dbReference type="ARBA" id="ARBA00022694"/>
    </source>
</evidence>
<name>A0A4Y7RN79_COPMI</name>
<sequence length="233" mass="25067">MVVGSKTKEDPAPTINSVQNRDIIQRLNFMYQAGTFLQGLHTQNAVASSSSLESTTKEPISSKKRKGGKKAKLRCVEGLKTMGDLGRSYVHSMKVVGQRTTVKMDPSIKRTICKGCDVALVPGVTVSTRVEKLSSHGHAVVYACLSCDTKRRIPAPPVVSPSPLPPTAPIAPDMPLIADIPSASIGPMQGSAPQRHLTRKKKAPYPRQPLLAARKDAGHVIFRGSEKLIDDSP</sequence>
<keyword evidence="7" id="KW-1185">Reference proteome</keyword>
<proteinExistence type="inferred from homology"/>
<evidence type="ECO:0000256" key="5">
    <source>
        <dbReference type="SAM" id="MobiDB-lite"/>
    </source>
</evidence>
<dbReference type="OrthoDB" id="128536at2759"/>
<evidence type="ECO:0000256" key="2">
    <source>
        <dbReference type="ARBA" id="ARBA00022723"/>
    </source>
</evidence>
<dbReference type="GO" id="GO:0008033">
    <property type="term" value="P:tRNA processing"/>
    <property type="evidence" value="ECO:0007669"/>
    <property type="project" value="UniProtKB-KW"/>
</dbReference>
<evidence type="ECO:0000256" key="3">
    <source>
        <dbReference type="ARBA" id="ARBA00022833"/>
    </source>
</evidence>
<feature type="region of interest" description="Disordered" evidence="5">
    <location>
        <begin position="188"/>
        <end position="208"/>
    </location>
</feature>
<feature type="region of interest" description="Disordered" evidence="5">
    <location>
        <begin position="47"/>
        <end position="69"/>
    </location>
</feature>
<dbReference type="STRING" id="71717.A0A4Y7RN79"/>
<accession>A0A4Y7RN79</accession>
<evidence type="ECO:0000256" key="4">
    <source>
        <dbReference type="ARBA" id="ARBA00038402"/>
    </source>
</evidence>
<comment type="caution">
    <text evidence="6">The sequence shown here is derived from an EMBL/GenBank/DDBJ whole genome shotgun (WGS) entry which is preliminary data.</text>
</comment>
<gene>
    <name evidence="6" type="ORF">FA13DRAFT_1033861</name>
</gene>
<dbReference type="GO" id="GO:0005655">
    <property type="term" value="C:nucleolar ribonuclease P complex"/>
    <property type="evidence" value="ECO:0007669"/>
    <property type="project" value="TreeGrafter"/>
</dbReference>
<reference evidence="6 7" key="1">
    <citation type="journal article" date="2019" name="Nat. Ecol. Evol.">
        <title>Megaphylogeny resolves global patterns of mushroom evolution.</title>
        <authorList>
            <person name="Varga T."/>
            <person name="Krizsan K."/>
            <person name="Foldi C."/>
            <person name="Dima B."/>
            <person name="Sanchez-Garcia M."/>
            <person name="Sanchez-Ramirez S."/>
            <person name="Szollosi G.J."/>
            <person name="Szarkandi J.G."/>
            <person name="Papp V."/>
            <person name="Albert L."/>
            <person name="Andreopoulos W."/>
            <person name="Angelini C."/>
            <person name="Antonin V."/>
            <person name="Barry K.W."/>
            <person name="Bougher N.L."/>
            <person name="Buchanan P."/>
            <person name="Buyck B."/>
            <person name="Bense V."/>
            <person name="Catcheside P."/>
            <person name="Chovatia M."/>
            <person name="Cooper J."/>
            <person name="Damon W."/>
            <person name="Desjardin D."/>
            <person name="Finy P."/>
            <person name="Geml J."/>
            <person name="Haridas S."/>
            <person name="Hughes K."/>
            <person name="Justo A."/>
            <person name="Karasinski D."/>
            <person name="Kautmanova I."/>
            <person name="Kiss B."/>
            <person name="Kocsube S."/>
            <person name="Kotiranta H."/>
            <person name="LaButti K.M."/>
            <person name="Lechner B.E."/>
            <person name="Liimatainen K."/>
            <person name="Lipzen A."/>
            <person name="Lukacs Z."/>
            <person name="Mihaltcheva S."/>
            <person name="Morgado L.N."/>
            <person name="Niskanen T."/>
            <person name="Noordeloos M.E."/>
            <person name="Ohm R.A."/>
            <person name="Ortiz-Santana B."/>
            <person name="Ovrebo C."/>
            <person name="Racz N."/>
            <person name="Riley R."/>
            <person name="Savchenko A."/>
            <person name="Shiryaev A."/>
            <person name="Soop K."/>
            <person name="Spirin V."/>
            <person name="Szebenyi C."/>
            <person name="Tomsovsky M."/>
            <person name="Tulloss R.E."/>
            <person name="Uehling J."/>
            <person name="Grigoriev I.V."/>
            <person name="Vagvolgyi C."/>
            <person name="Papp T."/>
            <person name="Martin F.M."/>
            <person name="Miettinen O."/>
            <person name="Hibbett D.S."/>
            <person name="Nagy L.G."/>
        </authorList>
    </citation>
    <scope>NUCLEOTIDE SEQUENCE [LARGE SCALE GENOMIC DNA]</scope>
    <source>
        <strain evidence="6 7">FP101781</strain>
    </source>
</reference>
<comment type="similarity">
    <text evidence="4">Belongs to the eukaryotic/archaeal RNase P protein component 4 family.</text>
</comment>
<dbReference type="Pfam" id="PF04032">
    <property type="entry name" value="Rpr2"/>
    <property type="match status" value="1"/>
</dbReference>
<dbReference type="InterPro" id="IPR007175">
    <property type="entry name" value="Rpr2/Snm1/Rpp21"/>
</dbReference>
<dbReference type="PANTHER" id="PTHR14742:SF0">
    <property type="entry name" value="RIBONUCLEASE P PROTEIN SUBUNIT P21"/>
    <property type="match status" value="1"/>
</dbReference>
<protein>
    <submittedName>
        <fullName evidence="6">Rpr2-domain-containing protein</fullName>
    </submittedName>
</protein>
<evidence type="ECO:0000313" key="6">
    <source>
        <dbReference type="EMBL" id="TEB10256.1"/>
    </source>
</evidence>
<dbReference type="PANTHER" id="PTHR14742">
    <property type="entry name" value="RIBONUCLEASE P SUBUNIT P21"/>
    <property type="match status" value="1"/>
</dbReference>
<keyword evidence="3" id="KW-0862">Zinc</keyword>
<dbReference type="EMBL" id="QPFP01000475">
    <property type="protein sequence ID" value="TEB10256.1"/>
    <property type="molecule type" value="Genomic_DNA"/>
</dbReference>
<dbReference type="Proteomes" id="UP000298030">
    <property type="component" value="Unassembled WGS sequence"/>
</dbReference>